<dbReference type="EMBL" id="JBGBPQ010000003">
    <property type="protein sequence ID" value="KAL1527493.1"/>
    <property type="molecule type" value="Genomic_DNA"/>
</dbReference>
<evidence type="ECO:0000256" key="1">
    <source>
        <dbReference type="SAM" id="MobiDB-lite"/>
    </source>
</evidence>
<proteinExistence type="predicted"/>
<evidence type="ECO:0000313" key="2">
    <source>
        <dbReference type="EMBL" id="KAL1527493.1"/>
    </source>
</evidence>
<dbReference type="Proteomes" id="UP001515480">
    <property type="component" value="Unassembled WGS sequence"/>
</dbReference>
<feature type="region of interest" description="Disordered" evidence="1">
    <location>
        <begin position="126"/>
        <end position="219"/>
    </location>
</feature>
<protein>
    <submittedName>
        <fullName evidence="2">Uncharacterized protein</fullName>
    </submittedName>
</protein>
<keyword evidence="3" id="KW-1185">Reference proteome</keyword>
<comment type="caution">
    <text evidence="2">The sequence shown here is derived from an EMBL/GenBank/DDBJ whole genome shotgun (WGS) entry which is preliminary data.</text>
</comment>
<accession>A0AB34JZ69</accession>
<organism evidence="2 3">
    <name type="scientific">Prymnesium parvum</name>
    <name type="common">Toxic golden alga</name>
    <dbReference type="NCBI Taxonomy" id="97485"/>
    <lineage>
        <taxon>Eukaryota</taxon>
        <taxon>Haptista</taxon>
        <taxon>Haptophyta</taxon>
        <taxon>Prymnesiophyceae</taxon>
        <taxon>Prymnesiales</taxon>
        <taxon>Prymnesiaceae</taxon>
        <taxon>Prymnesium</taxon>
    </lineage>
</organism>
<reference evidence="2 3" key="1">
    <citation type="journal article" date="2024" name="Science">
        <title>Giant polyketide synthase enzymes in the biosynthesis of giant marine polyether toxins.</title>
        <authorList>
            <person name="Fallon T.R."/>
            <person name="Shende V.V."/>
            <person name="Wierzbicki I.H."/>
            <person name="Pendleton A.L."/>
            <person name="Watervoot N.F."/>
            <person name="Auber R.P."/>
            <person name="Gonzalez D.J."/>
            <person name="Wisecaver J.H."/>
            <person name="Moore B.S."/>
        </authorList>
    </citation>
    <scope>NUCLEOTIDE SEQUENCE [LARGE SCALE GENOMIC DNA]</scope>
    <source>
        <strain evidence="2 3">12B1</strain>
    </source>
</reference>
<name>A0AB34JZ69_PRYPA</name>
<evidence type="ECO:0000313" key="3">
    <source>
        <dbReference type="Proteomes" id="UP001515480"/>
    </source>
</evidence>
<feature type="region of interest" description="Disordered" evidence="1">
    <location>
        <begin position="1"/>
        <end position="34"/>
    </location>
</feature>
<gene>
    <name evidence="2" type="ORF">AB1Y20_016158</name>
</gene>
<sequence>MGDPPREKKRKSRWDIAEEPHAAGCGPSPSLSSTAALEAIRQQAQARLQGLVSAQGVASLPPAVGLIQAPGVKPGVSITHVGGAMVTSHSGARVFYPPALPAAVPPEGGMVVAPGGIGRVFIPPADQCARREPSPPPPEEPVRAAAPRKRRGFRETVDDAPPMDPPPAPQGKGESTLVEMPPPPVQPRSQTMAPPSMPPPLHRASRPPVQGMVQPPYAT</sequence>
<dbReference type="AlphaFoldDB" id="A0AB34JZ69"/>